<dbReference type="CDD" id="cd00610">
    <property type="entry name" value="OAT_like"/>
    <property type="match status" value="1"/>
</dbReference>
<evidence type="ECO:0000256" key="3">
    <source>
        <dbReference type="RuleBase" id="RU003560"/>
    </source>
</evidence>
<accession>A0A923NNL1</accession>
<sequence length="451" mass="49868">METTIFNKTEGDINLTEERARWQQTFLSPRAKELLEEDSRYFLHQALSTPCLDPIAGAEGIYLIDEDGRKIMDFHGNSVHQLGYHHPALVRALQDQLSQLSFSPRRYSNRTATALAKKLCGLMPGGKGWKVLFTPSGAASNSIALKLARKATGKHKTISLWDSFHGANLDTISIGGEAHFRSGIGPLLPGCCHVFPYNSYRCIFGDCTDCGLKCVDYLEYVCRCEGDIGAIIMEPIRCTDVQIPPQEYYRRIRGICDDYGILLIFDEIPTSFGRTGTMFAFENYDIEPDILVTGKGLGGSLYPISAVIAKESLDVCQDISLGHYTHEKSPLGCAVGLALLEYIEQEHLLEHVADLNALMERRAKEMKASLPAVGDVRLIGALLGIELVRDRETREKAVDEAEKILYRCLEQGLSFKISQGNVLTLAPPLIISEAELSHALDIVECGIKALT</sequence>
<comment type="caution">
    <text evidence="4">The sequence shown here is derived from an EMBL/GenBank/DDBJ whole genome shotgun (WGS) entry which is preliminary data.</text>
</comment>
<gene>
    <name evidence="4" type="ORF">H9L42_10525</name>
</gene>
<dbReference type="Proteomes" id="UP000602647">
    <property type="component" value="Unassembled WGS sequence"/>
</dbReference>
<keyword evidence="4" id="KW-0808">Transferase</keyword>
<proteinExistence type="inferred from homology"/>
<dbReference type="SUPFAM" id="SSF53383">
    <property type="entry name" value="PLP-dependent transferases"/>
    <property type="match status" value="1"/>
</dbReference>
<dbReference type="Gene3D" id="3.40.640.10">
    <property type="entry name" value="Type I PLP-dependent aspartate aminotransferase-like (Major domain)"/>
    <property type="match status" value="1"/>
</dbReference>
<reference evidence="4" key="1">
    <citation type="submission" date="2020-08" db="EMBL/GenBank/DDBJ databases">
        <title>Genome public.</title>
        <authorList>
            <person name="Liu C."/>
            <person name="Sun Q."/>
        </authorList>
    </citation>
    <scope>NUCLEOTIDE SEQUENCE</scope>
    <source>
        <strain evidence="4">BX12</strain>
    </source>
</reference>
<dbReference type="NCBIfam" id="NF004755">
    <property type="entry name" value="PRK06082.1"/>
    <property type="match status" value="1"/>
</dbReference>
<keyword evidence="2 3" id="KW-0663">Pyridoxal phosphate</keyword>
<evidence type="ECO:0000313" key="5">
    <source>
        <dbReference type="Proteomes" id="UP000602647"/>
    </source>
</evidence>
<dbReference type="GO" id="GO:0030170">
    <property type="term" value="F:pyridoxal phosphate binding"/>
    <property type="evidence" value="ECO:0007669"/>
    <property type="project" value="InterPro"/>
</dbReference>
<evidence type="ECO:0000256" key="1">
    <source>
        <dbReference type="ARBA" id="ARBA00008954"/>
    </source>
</evidence>
<protein>
    <submittedName>
        <fullName evidence="4">Aspartate aminotransferase family protein</fullName>
    </submittedName>
</protein>
<dbReference type="RefSeq" id="WP_187303368.1">
    <property type="nucleotide sequence ID" value="NZ_JACRYT010000011.1"/>
</dbReference>
<dbReference type="GO" id="GO:0008483">
    <property type="term" value="F:transaminase activity"/>
    <property type="evidence" value="ECO:0007669"/>
    <property type="project" value="UniProtKB-KW"/>
</dbReference>
<comment type="similarity">
    <text evidence="1 3">Belongs to the class-III pyridoxal-phosphate-dependent aminotransferase family.</text>
</comment>
<dbReference type="InterPro" id="IPR015422">
    <property type="entry name" value="PyrdxlP-dep_Trfase_small"/>
</dbReference>
<dbReference type="InterPro" id="IPR015424">
    <property type="entry name" value="PyrdxlP-dep_Trfase"/>
</dbReference>
<evidence type="ECO:0000313" key="4">
    <source>
        <dbReference type="EMBL" id="MBC6680269.1"/>
    </source>
</evidence>
<dbReference type="PANTHER" id="PTHR43094:SF1">
    <property type="entry name" value="AMINOTRANSFERASE CLASS-III"/>
    <property type="match status" value="1"/>
</dbReference>
<evidence type="ECO:0000256" key="2">
    <source>
        <dbReference type="ARBA" id="ARBA00022898"/>
    </source>
</evidence>
<dbReference type="EMBL" id="JACRYT010000011">
    <property type="protein sequence ID" value="MBC6680269.1"/>
    <property type="molecule type" value="Genomic_DNA"/>
</dbReference>
<keyword evidence="5" id="KW-1185">Reference proteome</keyword>
<dbReference type="PIRSF" id="PIRSF000521">
    <property type="entry name" value="Transaminase_4ab_Lys_Orn"/>
    <property type="match status" value="1"/>
</dbReference>
<dbReference type="Pfam" id="PF00202">
    <property type="entry name" value="Aminotran_3"/>
    <property type="match status" value="1"/>
</dbReference>
<dbReference type="PANTHER" id="PTHR43094">
    <property type="entry name" value="AMINOTRANSFERASE"/>
    <property type="match status" value="1"/>
</dbReference>
<dbReference type="InterPro" id="IPR005814">
    <property type="entry name" value="Aminotrans_3"/>
</dbReference>
<keyword evidence="4" id="KW-0032">Aminotransferase</keyword>
<dbReference type="AlphaFoldDB" id="A0A923NNL1"/>
<organism evidence="4 5">
    <name type="scientific">Zhenpiania hominis</name>
    <dbReference type="NCBI Taxonomy" id="2763644"/>
    <lineage>
        <taxon>Bacteria</taxon>
        <taxon>Bacillati</taxon>
        <taxon>Bacillota</taxon>
        <taxon>Clostridia</taxon>
        <taxon>Peptostreptococcales</taxon>
        <taxon>Anaerovoracaceae</taxon>
        <taxon>Zhenpiania</taxon>
    </lineage>
</organism>
<name>A0A923NNL1_9FIRM</name>
<dbReference type="Gene3D" id="3.90.1150.10">
    <property type="entry name" value="Aspartate Aminotransferase, domain 1"/>
    <property type="match status" value="1"/>
</dbReference>
<dbReference type="InterPro" id="IPR015421">
    <property type="entry name" value="PyrdxlP-dep_Trfase_major"/>
</dbReference>